<dbReference type="InterPro" id="IPR001672">
    <property type="entry name" value="G6P_Isomerase"/>
</dbReference>
<keyword evidence="17" id="KW-1185">Reference proteome</keyword>
<dbReference type="InterPro" id="IPR020811">
    <property type="entry name" value="Enolase_N"/>
</dbReference>
<keyword evidence="10 13" id="KW-0413">Isomerase</keyword>
<dbReference type="SUPFAM" id="SSF53697">
    <property type="entry name" value="SIS domain"/>
    <property type="match status" value="1"/>
</dbReference>
<proteinExistence type="inferred from homology"/>
<evidence type="ECO:0000256" key="2">
    <source>
        <dbReference type="ARBA" id="ARBA00004496"/>
    </source>
</evidence>
<dbReference type="HAMAP" id="MF_00473">
    <property type="entry name" value="G6P_isomerase"/>
    <property type="match status" value="1"/>
</dbReference>
<dbReference type="EMBL" id="CAUYUJ010002910">
    <property type="protein sequence ID" value="CAK0802946.1"/>
    <property type="molecule type" value="Genomic_DNA"/>
</dbReference>
<comment type="cofactor">
    <cofactor evidence="1">
        <name>Mg(2+)</name>
        <dbReference type="ChEBI" id="CHEBI:18420"/>
    </cofactor>
</comment>
<dbReference type="HAMAP" id="MF_00318">
    <property type="entry name" value="Enolase"/>
    <property type="match status" value="1"/>
</dbReference>
<name>A0ABN9QAP9_9DINO</name>
<dbReference type="EC" id="5.3.1.9" evidence="13"/>
<gene>
    <name evidence="16" type="ORF">PCOR1329_LOCUS10284</name>
</gene>
<dbReference type="InterPro" id="IPR035476">
    <property type="entry name" value="SIS_PGI_1"/>
</dbReference>
<dbReference type="Pfam" id="PF00113">
    <property type="entry name" value="Enolase_C"/>
    <property type="match status" value="1"/>
</dbReference>
<evidence type="ECO:0000256" key="6">
    <source>
        <dbReference type="ARBA" id="ARBA00009604"/>
    </source>
</evidence>
<evidence type="ECO:0000256" key="1">
    <source>
        <dbReference type="ARBA" id="ARBA00001946"/>
    </source>
</evidence>
<comment type="pathway">
    <text evidence="4">Carbohydrate degradation; glycolysis; pyruvate from D-glyceraldehyde 3-phosphate: step 4/5.</text>
</comment>
<dbReference type="PROSITE" id="PS00174">
    <property type="entry name" value="P_GLUCOSE_ISOMERASE_2"/>
    <property type="match status" value="1"/>
</dbReference>
<dbReference type="SFLD" id="SFLDF00002">
    <property type="entry name" value="enolase"/>
    <property type="match status" value="1"/>
</dbReference>
<comment type="similarity">
    <text evidence="6">Belongs to the enolase family.</text>
</comment>
<dbReference type="InterPro" id="IPR023096">
    <property type="entry name" value="G6P_Isomerase_C"/>
</dbReference>
<organism evidence="16 17">
    <name type="scientific">Prorocentrum cordatum</name>
    <dbReference type="NCBI Taxonomy" id="2364126"/>
    <lineage>
        <taxon>Eukaryota</taxon>
        <taxon>Sar</taxon>
        <taxon>Alveolata</taxon>
        <taxon>Dinophyceae</taxon>
        <taxon>Prorocentrales</taxon>
        <taxon>Prorocentraceae</taxon>
        <taxon>Prorocentrum</taxon>
    </lineage>
</organism>
<dbReference type="CDD" id="cd05015">
    <property type="entry name" value="SIS_PGI_1"/>
    <property type="match status" value="1"/>
</dbReference>
<comment type="catalytic activity">
    <reaction evidence="12 13">
        <text>alpha-D-glucose 6-phosphate = beta-D-fructose 6-phosphate</text>
        <dbReference type="Rhea" id="RHEA:11816"/>
        <dbReference type="ChEBI" id="CHEBI:57634"/>
        <dbReference type="ChEBI" id="CHEBI:58225"/>
        <dbReference type="EC" id="5.3.1.9"/>
    </reaction>
</comment>
<evidence type="ECO:0000259" key="14">
    <source>
        <dbReference type="SMART" id="SM01192"/>
    </source>
</evidence>
<evidence type="ECO:0000256" key="3">
    <source>
        <dbReference type="ARBA" id="ARBA00004926"/>
    </source>
</evidence>
<dbReference type="InterPro" id="IPR020810">
    <property type="entry name" value="Enolase_C"/>
</dbReference>
<dbReference type="InterPro" id="IPR018189">
    <property type="entry name" value="Phosphoglucose_isomerase_CS"/>
</dbReference>
<evidence type="ECO:0000256" key="13">
    <source>
        <dbReference type="RuleBase" id="RU000612"/>
    </source>
</evidence>
<dbReference type="InterPro" id="IPR036849">
    <property type="entry name" value="Enolase-like_C_sf"/>
</dbReference>
<dbReference type="SMART" id="SM01192">
    <property type="entry name" value="Enolase_C"/>
    <property type="match status" value="1"/>
</dbReference>
<protein>
    <recommendedName>
        <fullName evidence="13">Glucose-6-phosphate isomerase</fullName>
        <ecNumber evidence="13">5.3.1.9</ecNumber>
    </recommendedName>
</protein>
<feature type="domain" description="Enolase N-terminal" evidence="15">
    <location>
        <begin position="559"/>
        <end position="694"/>
    </location>
</feature>
<evidence type="ECO:0000256" key="10">
    <source>
        <dbReference type="ARBA" id="ARBA00023235"/>
    </source>
</evidence>
<dbReference type="NCBIfam" id="NF001211">
    <property type="entry name" value="PRK00179.1"/>
    <property type="match status" value="1"/>
</dbReference>
<keyword evidence="7 13" id="KW-0312">Gluconeogenesis</keyword>
<dbReference type="Pfam" id="PF03952">
    <property type="entry name" value="Enolase_N"/>
    <property type="match status" value="1"/>
</dbReference>
<dbReference type="PROSITE" id="PS51463">
    <property type="entry name" value="P_GLUCOSE_ISOMERASE_3"/>
    <property type="match status" value="1"/>
</dbReference>
<keyword evidence="8" id="KW-0460">Magnesium</keyword>
<dbReference type="InterPro" id="IPR035482">
    <property type="entry name" value="SIS_PGI_2"/>
</dbReference>
<dbReference type="InterPro" id="IPR046348">
    <property type="entry name" value="SIS_dom_sf"/>
</dbReference>
<dbReference type="Gene3D" id="3.40.50.10490">
    <property type="entry name" value="Glucose-6-phosphate isomerase like protein, domain 1"/>
    <property type="match status" value="2"/>
</dbReference>
<dbReference type="PROSITE" id="PS00164">
    <property type="entry name" value="ENOLASE"/>
    <property type="match status" value="1"/>
</dbReference>
<comment type="caution">
    <text evidence="16">The sequence shown here is derived from an EMBL/GenBank/DDBJ whole genome shotgun (WGS) entry which is preliminary data.</text>
</comment>
<evidence type="ECO:0000256" key="12">
    <source>
        <dbReference type="ARBA" id="ARBA00029321"/>
    </source>
</evidence>
<reference evidence="16" key="1">
    <citation type="submission" date="2023-10" db="EMBL/GenBank/DDBJ databases">
        <authorList>
            <person name="Chen Y."/>
            <person name="Shah S."/>
            <person name="Dougan E. K."/>
            <person name="Thang M."/>
            <person name="Chan C."/>
        </authorList>
    </citation>
    <scope>NUCLEOTIDE SEQUENCE [LARGE SCALE GENOMIC DNA]</scope>
</reference>
<dbReference type="SUPFAM" id="SSF51604">
    <property type="entry name" value="Enolase C-terminal domain-like"/>
    <property type="match status" value="1"/>
</dbReference>
<dbReference type="SFLD" id="SFLDS00001">
    <property type="entry name" value="Enolase"/>
    <property type="match status" value="1"/>
</dbReference>
<feature type="domain" description="Enolase C-terminal TIM barrel" evidence="14">
    <location>
        <begin position="704"/>
        <end position="999"/>
    </location>
</feature>
<dbReference type="Proteomes" id="UP001189429">
    <property type="component" value="Unassembled WGS sequence"/>
</dbReference>
<evidence type="ECO:0000256" key="5">
    <source>
        <dbReference type="ARBA" id="ARBA00006604"/>
    </source>
</evidence>
<evidence type="ECO:0000256" key="7">
    <source>
        <dbReference type="ARBA" id="ARBA00022432"/>
    </source>
</evidence>
<dbReference type="Gene3D" id="3.20.20.120">
    <property type="entry name" value="Enolase-like C-terminal domain"/>
    <property type="match status" value="1"/>
</dbReference>
<dbReference type="SFLD" id="SFLDG00178">
    <property type="entry name" value="enolase"/>
    <property type="match status" value="1"/>
</dbReference>
<sequence>MADAIWPSLFESAKAAKSTHLRDLLRDEDRCSSMMVEAEGVVLDYCRQKVTADVMSQLFALGRAMDVQGKAKAMFSGGKINETEKRAVGHVALRAPRGERMEVDGKDVVPEVHAVLDSMASFSSKVRGGEFVGFTGKPLTDVVCIGIGGSYLGVEFVFEALKTHAAAAEAAKGRQLRFLANVDPIDVKRALQGLNAETTLVIVISKTFTTAETMLNARTVKAWLIKELGSDAAIAKHVVACSTALEKTKAFGIDSANVFGFWDWVGGRFSVCSAVGVLPLSLQYGFDIVREFLDGAHAMDKHFSTAAPEQNLPMLLGLLTVWNATCLGYEGYAVLPYCQALVRFVAHIQQLDMESNGKRVQMDGTVCPTSTGAIYFGEPGTNGQHSFYQLMHQGRTIPADFIGFKVSQQPISLAGEPVANHDELMSNFFAQPDALAIGKTEEEVRAEGVPEGLVAHKAFPGDRPSSSILMPACSPRYLGVLLSLYEHRTAVQGWVWGINSFDQWGVELGKVLGVKVRKYLSEARSGAGDASVFQRPTQRLLGEMLAAPAPGGAGQPQSIVSMRAREIFDSRGNPTVEVDVCTEVGLFRAAVPSGASTGIYEALELRDGDQGRCLGKGVLKAVANVNDIIAPKLIGMDVTRQAEIDKLMVETLDGTKNEWGWSKSKLGANAILAVSMAVCRAGAAASEMPLYQYIAALAGKPTDRFVMPVPSFNVINGGSHAGNRLACQEFMILPTGASSFKEAMIIGAEVYHTLKGVIKKKYGQDACNVGDEGGFAPGVQDNSEALDVLMEALAKSGHADKVKIGTDVAASEFWKPEIQKYDLDFKNPAGSSPEMQKTADEMIEYYKAWFAKYPFVSIEDPFDQDDFPAYTKFCEAVGSGMQIVGDDLLVTNPTRVRKALGCKACNALLLKVNQIGSVTEAIEAATISMAAGWGVMVSHRSGETEDAFIADLVVGLRTGQIKTGAPCRSERLAKYNQLLRIEEELGGLCSYAGLDFRCPA</sequence>
<dbReference type="CDD" id="cd03313">
    <property type="entry name" value="enolase"/>
    <property type="match status" value="1"/>
</dbReference>
<keyword evidence="11" id="KW-0456">Lyase</keyword>
<dbReference type="PANTHER" id="PTHR11469:SF1">
    <property type="entry name" value="GLUCOSE-6-PHOSPHATE ISOMERASE"/>
    <property type="match status" value="1"/>
</dbReference>
<dbReference type="Gene3D" id="3.30.390.10">
    <property type="entry name" value="Enolase-like, N-terminal domain"/>
    <property type="match status" value="1"/>
</dbReference>
<dbReference type="PROSITE" id="PS00765">
    <property type="entry name" value="P_GLUCOSE_ISOMERASE_1"/>
    <property type="match status" value="1"/>
</dbReference>
<dbReference type="Gene3D" id="1.10.1390.10">
    <property type="match status" value="1"/>
</dbReference>
<dbReference type="Pfam" id="PF00342">
    <property type="entry name" value="PGI"/>
    <property type="match status" value="1"/>
</dbReference>
<evidence type="ECO:0000313" key="17">
    <source>
        <dbReference type="Proteomes" id="UP001189429"/>
    </source>
</evidence>
<comment type="similarity">
    <text evidence="5 13">Belongs to the GPI family.</text>
</comment>
<evidence type="ECO:0000256" key="8">
    <source>
        <dbReference type="ARBA" id="ARBA00022842"/>
    </source>
</evidence>
<dbReference type="PANTHER" id="PTHR11469">
    <property type="entry name" value="GLUCOSE-6-PHOSPHATE ISOMERASE"/>
    <property type="match status" value="1"/>
</dbReference>
<evidence type="ECO:0000256" key="4">
    <source>
        <dbReference type="ARBA" id="ARBA00005031"/>
    </source>
</evidence>
<dbReference type="InterPro" id="IPR029017">
    <property type="entry name" value="Enolase-like_N"/>
</dbReference>
<dbReference type="SUPFAM" id="SSF54826">
    <property type="entry name" value="Enolase N-terminal domain-like"/>
    <property type="match status" value="1"/>
</dbReference>
<evidence type="ECO:0000256" key="11">
    <source>
        <dbReference type="ARBA" id="ARBA00023239"/>
    </source>
</evidence>
<comment type="subcellular location">
    <subcellularLocation>
        <location evidence="2">Cytoplasm</location>
    </subcellularLocation>
</comment>
<dbReference type="InterPro" id="IPR000941">
    <property type="entry name" value="Enolase"/>
</dbReference>
<comment type="pathway">
    <text evidence="3 13">Carbohydrate degradation; glycolysis; D-glyceraldehyde 3-phosphate and glycerone phosphate from D-glucose: step 2/4.</text>
</comment>
<evidence type="ECO:0000259" key="15">
    <source>
        <dbReference type="SMART" id="SM01193"/>
    </source>
</evidence>
<keyword evidence="9 13" id="KW-0324">Glycolysis</keyword>
<dbReference type="PRINTS" id="PR00662">
    <property type="entry name" value="G6PISOMERASE"/>
</dbReference>
<dbReference type="InterPro" id="IPR020809">
    <property type="entry name" value="Enolase_CS"/>
</dbReference>
<accession>A0ABN9QAP9</accession>
<evidence type="ECO:0000256" key="9">
    <source>
        <dbReference type="ARBA" id="ARBA00023152"/>
    </source>
</evidence>
<dbReference type="SMART" id="SM01193">
    <property type="entry name" value="Enolase_N"/>
    <property type="match status" value="1"/>
</dbReference>
<dbReference type="NCBIfam" id="TIGR01060">
    <property type="entry name" value="eno"/>
    <property type="match status" value="1"/>
</dbReference>
<evidence type="ECO:0000313" key="16">
    <source>
        <dbReference type="EMBL" id="CAK0802946.1"/>
    </source>
</evidence>
<dbReference type="CDD" id="cd05016">
    <property type="entry name" value="SIS_PGI_2"/>
    <property type="match status" value="1"/>
</dbReference>